<evidence type="ECO:0000256" key="9">
    <source>
        <dbReference type="ARBA" id="ARBA00022722"/>
    </source>
</evidence>
<dbReference type="EMBL" id="MJBI02000001">
    <property type="protein sequence ID" value="RAI82284.1"/>
    <property type="molecule type" value="Genomic_DNA"/>
</dbReference>
<sequence>MSSNVYQLDENTASKLIRFLSESDSNLPAGAKYRKKIEGHTVTIYNSNKFMVQGSASETLAMKLLGNAGIKVAGSSETKKNVAGKTISYDAFNCIGSDEAGSGDFFGPMTVVASYVSKKNADILKVLGVMDSKNLKDDKIIALAEQIIPIIPHSLLVLDNPKYNDRKAIGWSQVKMKAVLHNQAITNVLKKIDGAPLDYIVIDQFAVQGVYENYALTAIPESEKTRFETKGESKSIAIAASSIIARYAFVKYYDQIIRETGIHITKGAGPKVDLEAAKIIERKGIAYLDSITKKDFKNREKALGIVNKKK</sequence>
<evidence type="ECO:0000256" key="4">
    <source>
        <dbReference type="ARBA" id="ARBA00004496"/>
    </source>
</evidence>
<protein>
    <recommendedName>
        <fullName evidence="7 14">Ribonuclease HIII</fullName>
        <shortName evidence="14">RNase HIII</shortName>
        <ecNumber evidence="6 14">3.1.26.4</ecNumber>
    </recommendedName>
</protein>
<comment type="cofactor">
    <cofactor evidence="14 15">
        <name>Mn(2+)</name>
        <dbReference type="ChEBI" id="CHEBI:29035"/>
    </cofactor>
    <cofactor evidence="14 15">
        <name>Mg(2+)</name>
        <dbReference type="ChEBI" id="CHEBI:18420"/>
    </cofactor>
    <text evidence="14 15">Manganese or magnesium. Binds 1 divalent metal ion per monomer in the absence of substrate. May bind a second metal ion after substrate binding.</text>
</comment>
<dbReference type="InterPro" id="IPR024568">
    <property type="entry name" value="RNase_HIII_N"/>
</dbReference>
<keyword evidence="8 14" id="KW-0963">Cytoplasm</keyword>
<dbReference type="InterPro" id="IPR036397">
    <property type="entry name" value="RNaseH_sf"/>
</dbReference>
<dbReference type="AlphaFoldDB" id="A0A2G5NP68"/>
<dbReference type="InterPro" id="IPR024567">
    <property type="entry name" value="RNase_HII/HIII_dom"/>
</dbReference>
<accession>A0A2G5NP68</accession>
<keyword evidence="13 14" id="KW-0460">Magnesium</keyword>
<comment type="similarity">
    <text evidence="5 14">Belongs to the RNase HII family. RnhC subfamily.</text>
</comment>
<dbReference type="InterPro" id="IPR012337">
    <property type="entry name" value="RNaseH-like_sf"/>
</dbReference>
<comment type="subcellular location">
    <subcellularLocation>
        <location evidence="4 14">Cytoplasm</location>
    </subcellularLocation>
</comment>
<dbReference type="InterPro" id="IPR004641">
    <property type="entry name" value="RNase_HIII"/>
</dbReference>
<dbReference type="NCBIfam" id="TIGR00716">
    <property type="entry name" value="rnhC"/>
    <property type="match status" value="1"/>
</dbReference>
<dbReference type="GO" id="GO:0003723">
    <property type="term" value="F:RNA binding"/>
    <property type="evidence" value="ECO:0007669"/>
    <property type="project" value="UniProtKB-UniRule"/>
</dbReference>
<dbReference type="InterPro" id="IPR012295">
    <property type="entry name" value="TBP_dom_sf"/>
</dbReference>
<dbReference type="GO" id="GO:0000287">
    <property type="term" value="F:magnesium ion binding"/>
    <property type="evidence" value="ECO:0007669"/>
    <property type="project" value="UniProtKB-UniRule"/>
</dbReference>
<comment type="cofactor">
    <cofactor evidence="2">
        <name>Mg(2+)</name>
        <dbReference type="ChEBI" id="CHEBI:18420"/>
    </cofactor>
</comment>
<evidence type="ECO:0000256" key="8">
    <source>
        <dbReference type="ARBA" id="ARBA00022490"/>
    </source>
</evidence>
<dbReference type="CDD" id="cd06590">
    <property type="entry name" value="RNase_HII_bacteria_HIII_like"/>
    <property type="match status" value="1"/>
</dbReference>
<dbReference type="Pfam" id="PF11858">
    <property type="entry name" value="DUF3378"/>
    <property type="match status" value="1"/>
</dbReference>
<dbReference type="Gene3D" id="3.30.420.10">
    <property type="entry name" value="Ribonuclease H-like superfamily/Ribonuclease H"/>
    <property type="match status" value="1"/>
</dbReference>
<feature type="domain" description="RNase H type-2" evidence="16">
    <location>
        <begin position="92"/>
        <end position="308"/>
    </location>
</feature>
<dbReference type="Proteomes" id="UP000229523">
    <property type="component" value="Unassembled WGS sequence"/>
</dbReference>
<evidence type="ECO:0000256" key="13">
    <source>
        <dbReference type="ARBA" id="ARBA00022842"/>
    </source>
</evidence>
<evidence type="ECO:0000256" key="7">
    <source>
        <dbReference type="ARBA" id="ARBA00021407"/>
    </source>
</evidence>
<evidence type="ECO:0000256" key="6">
    <source>
        <dbReference type="ARBA" id="ARBA00012180"/>
    </source>
</evidence>
<evidence type="ECO:0000313" key="18">
    <source>
        <dbReference type="Proteomes" id="UP000229523"/>
    </source>
</evidence>
<evidence type="ECO:0000256" key="15">
    <source>
        <dbReference type="PROSITE-ProRule" id="PRU01319"/>
    </source>
</evidence>
<keyword evidence="11 14" id="KW-0255">Endonuclease</keyword>
<name>A0A2G5NP68_9STAP</name>
<dbReference type="GO" id="GO:0004523">
    <property type="term" value="F:RNA-DNA hybrid ribonuclease activity"/>
    <property type="evidence" value="ECO:0007669"/>
    <property type="project" value="UniProtKB-UniRule"/>
</dbReference>
<evidence type="ECO:0000256" key="12">
    <source>
        <dbReference type="ARBA" id="ARBA00022801"/>
    </source>
</evidence>
<dbReference type="GO" id="GO:0043137">
    <property type="term" value="P:DNA replication, removal of RNA primer"/>
    <property type="evidence" value="ECO:0007669"/>
    <property type="project" value="TreeGrafter"/>
</dbReference>
<evidence type="ECO:0000256" key="14">
    <source>
        <dbReference type="HAMAP-Rule" id="MF_00053"/>
    </source>
</evidence>
<keyword evidence="12 14" id="KW-0378">Hydrolase</keyword>
<dbReference type="FunFam" id="3.30.420.10:FF:000047">
    <property type="entry name" value="Ribonuclease HIII"/>
    <property type="match status" value="1"/>
</dbReference>
<organism evidence="17 18">
    <name type="scientific">Macrococcoides goetzii</name>
    <dbReference type="NCBI Taxonomy" id="1891097"/>
    <lineage>
        <taxon>Bacteria</taxon>
        <taxon>Bacillati</taxon>
        <taxon>Bacillota</taxon>
        <taxon>Bacilli</taxon>
        <taxon>Bacillales</taxon>
        <taxon>Staphylococcaceae</taxon>
        <taxon>Macrococcoides</taxon>
    </lineage>
</organism>
<keyword evidence="10 14" id="KW-0479">Metal-binding</keyword>
<feature type="binding site" evidence="14 15">
    <location>
        <position position="99"/>
    </location>
    <ligand>
        <name>a divalent metal cation</name>
        <dbReference type="ChEBI" id="CHEBI:60240"/>
    </ligand>
</feature>
<dbReference type="HAMAP" id="MF_00053">
    <property type="entry name" value="RNase_HIII"/>
    <property type="match status" value="1"/>
</dbReference>
<reference evidence="17 18" key="1">
    <citation type="journal article" date="2018" name="Front. Microbiol.">
        <title>Description and Comparative Genomics of Macrococcus caseolyticus subsp. hominis subsp. nov., Macrococcus goetzii sp. nov., Macrococcus epidermidis sp. nov., and Macrococcus bohemicus sp. nov., Novel Macrococci From Human Clinical Material With Virulence Potential and Suspected Uptake of Foreign DNA by Natural Transformation.</title>
        <authorList>
            <person name="Maslanova I."/>
            <person name="Wertheimer Z."/>
            <person name="Sedlacek I."/>
            <person name="Svec P."/>
            <person name="Indrakova A."/>
            <person name="Kovarovic V."/>
            <person name="Schumann P."/>
            <person name="Sproer C."/>
            <person name="Kralova S."/>
            <person name="Sedo O."/>
            <person name="Kristofova L."/>
            <person name="Vrbovska V."/>
            <person name="Fuzik T."/>
            <person name="Petras P."/>
            <person name="Zdrahal Z."/>
            <person name="Ruzickova V."/>
            <person name="Doskar J."/>
            <person name="Pantucek R."/>
        </authorList>
    </citation>
    <scope>NUCLEOTIDE SEQUENCE [LARGE SCALE GENOMIC DNA]</scope>
    <source>
        <strain evidence="17 18">CCM 4927</strain>
    </source>
</reference>
<dbReference type="RefSeq" id="WP_099580013.1">
    <property type="nucleotide sequence ID" value="NZ_MJBI02000001.1"/>
</dbReference>
<evidence type="ECO:0000313" key="17">
    <source>
        <dbReference type="EMBL" id="RAI82284.1"/>
    </source>
</evidence>
<evidence type="ECO:0000256" key="2">
    <source>
        <dbReference type="ARBA" id="ARBA00001946"/>
    </source>
</evidence>
<evidence type="ECO:0000256" key="5">
    <source>
        <dbReference type="ARBA" id="ARBA00008378"/>
    </source>
</evidence>
<dbReference type="GO" id="GO:0005737">
    <property type="term" value="C:cytoplasm"/>
    <property type="evidence" value="ECO:0007669"/>
    <property type="project" value="UniProtKB-SubCell"/>
</dbReference>
<dbReference type="SUPFAM" id="SSF53098">
    <property type="entry name" value="Ribonuclease H-like"/>
    <property type="match status" value="1"/>
</dbReference>
<dbReference type="EC" id="3.1.26.4" evidence="6 14"/>
<dbReference type="Pfam" id="PF01351">
    <property type="entry name" value="RNase_HII"/>
    <property type="match status" value="1"/>
</dbReference>
<comment type="function">
    <text evidence="3 14">Endonuclease that specifically degrades the RNA of RNA-DNA hybrids.</text>
</comment>
<feature type="binding site" evidence="14 15">
    <location>
        <position position="203"/>
    </location>
    <ligand>
        <name>a divalent metal cation</name>
        <dbReference type="ChEBI" id="CHEBI:60240"/>
    </ligand>
</feature>
<dbReference type="PANTHER" id="PTHR10954">
    <property type="entry name" value="RIBONUCLEASE H2 SUBUNIT A"/>
    <property type="match status" value="1"/>
</dbReference>
<dbReference type="GO" id="GO:0006298">
    <property type="term" value="P:mismatch repair"/>
    <property type="evidence" value="ECO:0007669"/>
    <property type="project" value="TreeGrafter"/>
</dbReference>
<evidence type="ECO:0000256" key="1">
    <source>
        <dbReference type="ARBA" id="ARBA00000077"/>
    </source>
</evidence>
<dbReference type="Gene3D" id="3.30.310.10">
    <property type="entry name" value="TATA-Binding Protein"/>
    <property type="match status" value="1"/>
</dbReference>
<dbReference type="PROSITE" id="PS51975">
    <property type="entry name" value="RNASE_H_2"/>
    <property type="match status" value="1"/>
</dbReference>
<comment type="caution">
    <text evidence="17">The sequence shown here is derived from an EMBL/GenBank/DDBJ whole genome shotgun (WGS) entry which is preliminary data.</text>
</comment>
<dbReference type="PIRSF" id="PIRSF037748">
    <property type="entry name" value="RnhC"/>
    <property type="match status" value="1"/>
</dbReference>
<comment type="catalytic activity">
    <reaction evidence="1 14 15">
        <text>Endonucleolytic cleavage to 5'-phosphomonoester.</text>
        <dbReference type="EC" id="3.1.26.4"/>
    </reaction>
</comment>
<evidence type="ECO:0000256" key="11">
    <source>
        <dbReference type="ARBA" id="ARBA00022759"/>
    </source>
</evidence>
<gene>
    <name evidence="14" type="primary">rnhC</name>
    <name evidence="17" type="ORF">BFS35_000960</name>
</gene>
<dbReference type="InterPro" id="IPR001352">
    <property type="entry name" value="RNase_HII/HIII"/>
</dbReference>
<evidence type="ECO:0000256" key="10">
    <source>
        <dbReference type="ARBA" id="ARBA00022723"/>
    </source>
</evidence>
<dbReference type="PANTHER" id="PTHR10954:SF23">
    <property type="entry name" value="RIBONUCLEASE"/>
    <property type="match status" value="1"/>
</dbReference>
<evidence type="ECO:0000256" key="3">
    <source>
        <dbReference type="ARBA" id="ARBA00004065"/>
    </source>
</evidence>
<keyword evidence="9 14" id="KW-0540">Nuclease</keyword>
<keyword evidence="18" id="KW-1185">Reference proteome</keyword>
<proteinExistence type="inferred from homology"/>
<feature type="binding site" evidence="14 15">
    <location>
        <position position="98"/>
    </location>
    <ligand>
        <name>a divalent metal cation</name>
        <dbReference type="ChEBI" id="CHEBI:60240"/>
    </ligand>
</feature>
<evidence type="ECO:0000259" key="16">
    <source>
        <dbReference type="PROSITE" id="PS51975"/>
    </source>
</evidence>
<dbReference type="GO" id="GO:0032299">
    <property type="term" value="C:ribonuclease H2 complex"/>
    <property type="evidence" value="ECO:0007669"/>
    <property type="project" value="TreeGrafter"/>
</dbReference>